<gene>
    <name evidence="3" type="ORF">M0R45_029447</name>
</gene>
<evidence type="ECO:0000256" key="1">
    <source>
        <dbReference type="ARBA" id="ARBA00034773"/>
    </source>
</evidence>
<dbReference type="PANTHER" id="PTHR46525">
    <property type="entry name" value="EMB|CAB72159.1"/>
    <property type="match status" value="1"/>
</dbReference>
<comment type="similarity">
    <text evidence="1">Belongs to the senescence regulator S40 family.</text>
</comment>
<protein>
    <recommendedName>
        <fullName evidence="5">Senescence regulator S40</fullName>
    </recommendedName>
</protein>
<organism evidence="3 4">
    <name type="scientific">Rubus argutus</name>
    <name type="common">Southern blackberry</name>
    <dbReference type="NCBI Taxonomy" id="59490"/>
    <lineage>
        <taxon>Eukaryota</taxon>
        <taxon>Viridiplantae</taxon>
        <taxon>Streptophyta</taxon>
        <taxon>Embryophyta</taxon>
        <taxon>Tracheophyta</taxon>
        <taxon>Spermatophyta</taxon>
        <taxon>Magnoliopsida</taxon>
        <taxon>eudicotyledons</taxon>
        <taxon>Gunneridae</taxon>
        <taxon>Pentapetalae</taxon>
        <taxon>rosids</taxon>
        <taxon>fabids</taxon>
        <taxon>Rosales</taxon>
        <taxon>Rosaceae</taxon>
        <taxon>Rosoideae</taxon>
        <taxon>Rosoideae incertae sedis</taxon>
        <taxon>Rubus</taxon>
    </lineage>
</organism>
<dbReference type="PANTHER" id="PTHR46525:SF6">
    <property type="entry name" value="ARABIDOPSIS THALIANA GENOMIC DNA, CHROMOSOME 5, P1 CLONE:MOK16"/>
    <property type="match status" value="1"/>
</dbReference>
<comment type="caution">
    <text evidence="3">The sequence shown here is derived from an EMBL/GenBank/DDBJ whole genome shotgun (WGS) entry which is preliminary data.</text>
</comment>
<evidence type="ECO:0000313" key="3">
    <source>
        <dbReference type="EMBL" id="KAK9920909.1"/>
    </source>
</evidence>
<dbReference type="Proteomes" id="UP001457282">
    <property type="component" value="Unassembled WGS sequence"/>
</dbReference>
<sequence>MASRMTNFHSKPNYLFPTHNPIRNSDGVFEFDEADMWVNSSTGSNHPAVAESKRMSTIPREPRRKTMSMADQKGTAAVTSASVPVNIPDWSKILKESRKQRDVSDEDGDDYCNNGDEDERVPPHEYLARNRGASFSVHEGVGRTLKGRDLRRVRNAIWKQVGFED</sequence>
<dbReference type="EMBL" id="JBEDUW010000006">
    <property type="protein sequence ID" value="KAK9920909.1"/>
    <property type="molecule type" value="Genomic_DNA"/>
</dbReference>
<dbReference type="AlphaFoldDB" id="A0AAW1WBP4"/>
<keyword evidence="4" id="KW-1185">Reference proteome</keyword>
<accession>A0AAW1WBP4</accession>
<evidence type="ECO:0000313" key="4">
    <source>
        <dbReference type="Proteomes" id="UP001457282"/>
    </source>
</evidence>
<feature type="region of interest" description="Disordered" evidence="2">
    <location>
        <begin position="41"/>
        <end position="82"/>
    </location>
</feature>
<dbReference type="GO" id="GO:0010150">
    <property type="term" value="P:leaf senescence"/>
    <property type="evidence" value="ECO:0007669"/>
    <property type="project" value="UniProtKB-ARBA"/>
</dbReference>
<dbReference type="Pfam" id="PF04520">
    <property type="entry name" value="Senescence_reg"/>
    <property type="match status" value="1"/>
</dbReference>
<name>A0AAW1WBP4_RUBAR</name>
<feature type="compositionally biased region" description="Acidic residues" evidence="2">
    <location>
        <begin position="104"/>
        <end position="119"/>
    </location>
</feature>
<evidence type="ECO:0000256" key="2">
    <source>
        <dbReference type="SAM" id="MobiDB-lite"/>
    </source>
</evidence>
<evidence type="ECO:0008006" key="5">
    <source>
        <dbReference type="Google" id="ProtNLM"/>
    </source>
</evidence>
<dbReference type="InterPro" id="IPR007608">
    <property type="entry name" value="Senescence_reg_S40"/>
</dbReference>
<proteinExistence type="inferred from homology"/>
<reference evidence="3 4" key="1">
    <citation type="journal article" date="2023" name="G3 (Bethesda)">
        <title>A chromosome-length genome assembly and annotation of blackberry (Rubus argutus, cv. 'Hillquist').</title>
        <authorList>
            <person name="Bruna T."/>
            <person name="Aryal R."/>
            <person name="Dudchenko O."/>
            <person name="Sargent D.J."/>
            <person name="Mead D."/>
            <person name="Buti M."/>
            <person name="Cavallini A."/>
            <person name="Hytonen T."/>
            <person name="Andres J."/>
            <person name="Pham M."/>
            <person name="Weisz D."/>
            <person name="Mascagni F."/>
            <person name="Usai G."/>
            <person name="Natali L."/>
            <person name="Bassil N."/>
            <person name="Fernandez G.E."/>
            <person name="Lomsadze A."/>
            <person name="Armour M."/>
            <person name="Olukolu B."/>
            <person name="Poorten T."/>
            <person name="Britton C."/>
            <person name="Davik J."/>
            <person name="Ashrafi H."/>
            <person name="Aiden E.L."/>
            <person name="Borodovsky M."/>
            <person name="Worthington M."/>
        </authorList>
    </citation>
    <scope>NUCLEOTIDE SEQUENCE [LARGE SCALE GENOMIC DNA]</scope>
    <source>
        <strain evidence="3">PI 553951</strain>
    </source>
</reference>
<feature type="region of interest" description="Disordered" evidence="2">
    <location>
        <begin position="95"/>
        <end position="122"/>
    </location>
</feature>